<feature type="compositionally biased region" description="Polar residues" evidence="1">
    <location>
        <begin position="414"/>
        <end position="425"/>
    </location>
</feature>
<dbReference type="VEuPathDB" id="FungiDB:CC1G_09771"/>
<keyword evidence="3" id="KW-0418">Kinase</keyword>
<dbReference type="AlphaFoldDB" id="A8PE38"/>
<keyword evidence="3" id="KW-0808">Transferase</keyword>
<dbReference type="EMBL" id="AACS02000007">
    <property type="protein sequence ID" value="EAU81129.1"/>
    <property type="molecule type" value="Genomic_DNA"/>
</dbReference>
<name>A8PE38_COPC7</name>
<accession>A8PE38</accession>
<keyword evidence="4" id="KW-1185">Reference proteome</keyword>
<proteinExistence type="predicted"/>
<sequence>MVSRRSLRSAARNAPNMNPITPTRTRRNRVASSPDTSELATMHFTDEISPLQFVQPKGLGLYPMRPMHEAWERDPGFVNALLECPVDMADVYEYLAYTELWDSNRCVWPILEDARTRQEYVSAFHTIISDILRHFQLDRKDSGYRTAWITSFEHHIDKEAVEIRLNKASMRVSDVGAQDKRRHDEGFFGKDSYPIPNICVTGTGPCFRSADTAYHFTPSYERSFYFCEVLENLASPPLFMQTELLEPFARYIFYTQPNRTFFRLLTLSHSGHYRLFHFDRSGVLLTPETPLNVQGNLENAIDFVSVILSLTPQNNTARTLKAAGFDEYIFWKDENIVSNPIRQGYIIISQKEKDNARREIPFNQRMLPLLSDTPVSIEPGVAGRGLVRWLAQDEDRNATVVEDWWAEPDPRGNPQATAPEISTSDFRGRENPNETHQRFRNLIKFRRELPAEEAQYILARY</sequence>
<gene>
    <name evidence="3" type="ORF">CC1G_09771</name>
</gene>
<dbReference type="GeneID" id="6017372"/>
<dbReference type="InterPro" id="IPR040976">
    <property type="entry name" value="Pkinase_fungal"/>
</dbReference>
<feature type="region of interest" description="Disordered" evidence="1">
    <location>
        <begin position="406"/>
        <end position="434"/>
    </location>
</feature>
<evidence type="ECO:0000313" key="4">
    <source>
        <dbReference type="Proteomes" id="UP000001861"/>
    </source>
</evidence>
<feature type="domain" description="Fungal-type protein kinase" evidence="2">
    <location>
        <begin position="246"/>
        <end position="408"/>
    </location>
</feature>
<feature type="compositionally biased region" description="Low complexity" evidence="1">
    <location>
        <begin position="1"/>
        <end position="23"/>
    </location>
</feature>
<dbReference type="KEGG" id="cci:CC1G_09771"/>
<comment type="caution">
    <text evidence="3">The sequence shown here is derived from an EMBL/GenBank/DDBJ whole genome shotgun (WGS) entry which is preliminary data.</text>
</comment>
<evidence type="ECO:0000256" key="1">
    <source>
        <dbReference type="SAM" id="MobiDB-lite"/>
    </source>
</evidence>
<organism evidence="3 4">
    <name type="scientific">Coprinopsis cinerea (strain Okayama-7 / 130 / ATCC MYA-4618 / FGSC 9003)</name>
    <name type="common">Inky cap fungus</name>
    <name type="synonym">Hormographiella aspergillata</name>
    <dbReference type="NCBI Taxonomy" id="240176"/>
    <lineage>
        <taxon>Eukaryota</taxon>
        <taxon>Fungi</taxon>
        <taxon>Dikarya</taxon>
        <taxon>Basidiomycota</taxon>
        <taxon>Agaricomycotina</taxon>
        <taxon>Agaricomycetes</taxon>
        <taxon>Agaricomycetidae</taxon>
        <taxon>Agaricales</taxon>
        <taxon>Agaricineae</taxon>
        <taxon>Psathyrellaceae</taxon>
        <taxon>Coprinopsis</taxon>
    </lineage>
</organism>
<dbReference type="Pfam" id="PF17667">
    <property type="entry name" value="Pkinase_fungal"/>
    <property type="match status" value="1"/>
</dbReference>
<reference evidence="3 4" key="1">
    <citation type="journal article" date="2010" name="Proc. Natl. Acad. Sci. U.S.A.">
        <title>Insights into evolution of multicellular fungi from the assembled chromosomes of the mushroom Coprinopsis cinerea (Coprinus cinereus).</title>
        <authorList>
            <person name="Stajich J.E."/>
            <person name="Wilke S.K."/>
            <person name="Ahren D."/>
            <person name="Au C.H."/>
            <person name="Birren B.W."/>
            <person name="Borodovsky M."/>
            <person name="Burns C."/>
            <person name="Canback B."/>
            <person name="Casselton L.A."/>
            <person name="Cheng C.K."/>
            <person name="Deng J."/>
            <person name="Dietrich F.S."/>
            <person name="Fargo D.C."/>
            <person name="Farman M.L."/>
            <person name="Gathman A.C."/>
            <person name="Goldberg J."/>
            <person name="Guigo R."/>
            <person name="Hoegger P.J."/>
            <person name="Hooker J.B."/>
            <person name="Huggins A."/>
            <person name="James T.Y."/>
            <person name="Kamada T."/>
            <person name="Kilaru S."/>
            <person name="Kodira C."/>
            <person name="Kues U."/>
            <person name="Kupfer D."/>
            <person name="Kwan H.S."/>
            <person name="Lomsadze A."/>
            <person name="Li W."/>
            <person name="Lilly W.W."/>
            <person name="Ma L.J."/>
            <person name="Mackey A.J."/>
            <person name="Manning G."/>
            <person name="Martin F."/>
            <person name="Muraguchi H."/>
            <person name="Natvig D.O."/>
            <person name="Palmerini H."/>
            <person name="Ramesh M.A."/>
            <person name="Rehmeyer C.J."/>
            <person name="Roe B.A."/>
            <person name="Shenoy N."/>
            <person name="Stanke M."/>
            <person name="Ter-Hovhannisyan V."/>
            <person name="Tunlid A."/>
            <person name="Velagapudi R."/>
            <person name="Vision T.J."/>
            <person name="Zeng Q."/>
            <person name="Zolan M.E."/>
            <person name="Pukkila P.J."/>
        </authorList>
    </citation>
    <scope>NUCLEOTIDE SEQUENCE [LARGE SCALE GENOMIC DNA]</scope>
    <source>
        <strain evidence="4">Okayama-7 / 130 / ATCC MYA-4618 / FGSC 9003</strain>
    </source>
</reference>
<feature type="region of interest" description="Disordered" evidence="1">
    <location>
        <begin position="1"/>
        <end position="36"/>
    </location>
</feature>
<evidence type="ECO:0000259" key="2">
    <source>
        <dbReference type="Pfam" id="PF17667"/>
    </source>
</evidence>
<dbReference type="GO" id="GO:0016301">
    <property type="term" value="F:kinase activity"/>
    <property type="evidence" value="ECO:0007669"/>
    <property type="project" value="UniProtKB-KW"/>
</dbReference>
<dbReference type="Proteomes" id="UP000001861">
    <property type="component" value="Unassembled WGS sequence"/>
</dbReference>
<dbReference type="InParanoid" id="A8PE38"/>
<dbReference type="RefSeq" id="XP_001840720.1">
    <property type="nucleotide sequence ID" value="XM_001840668.1"/>
</dbReference>
<evidence type="ECO:0000313" key="3">
    <source>
        <dbReference type="EMBL" id="EAU81129.1"/>
    </source>
</evidence>
<protein>
    <submittedName>
        <fullName evidence="3">Other/FunK1 protein kinase</fullName>
    </submittedName>
</protein>